<proteinExistence type="predicted"/>
<dbReference type="EMBL" id="HBGE01038954">
    <property type="protein sequence ID" value="CAD9133893.1"/>
    <property type="molecule type" value="Transcribed_RNA"/>
</dbReference>
<dbReference type="AlphaFoldDB" id="A0A7S1ML56"/>
<evidence type="ECO:0000313" key="2">
    <source>
        <dbReference type="EMBL" id="CAD9133893.1"/>
    </source>
</evidence>
<sequence>MHPEIQRFGKLVLDNAQSANRLSLRCASWLEAGGLPDEALDDYSEVQAMAGNLHKEVECLDSIDLSALRPSWGDKATVRMSRKTLIGFAERIMSCLEGLQSRMAGHMAALKERRRAKAARQQQTPAEELSLEEKYGKRLRRPDSSGDVAPEAAPPVAGAEPEPPAAKRQRAVSAEEVAELLERLRAKTGQPLQLRPVQAFRRQLANLAALPDFVGSPQLCREGVESVLSAVNAALDARPSSEAVASLLLALQRIESLQHPSGLPSVLSDLAQALEGL</sequence>
<gene>
    <name evidence="2" type="ORF">ACAT0790_LOCUS23509</name>
</gene>
<feature type="region of interest" description="Disordered" evidence="1">
    <location>
        <begin position="113"/>
        <end position="170"/>
    </location>
</feature>
<reference evidence="2" key="1">
    <citation type="submission" date="2021-01" db="EMBL/GenBank/DDBJ databases">
        <authorList>
            <person name="Corre E."/>
            <person name="Pelletier E."/>
            <person name="Niang G."/>
            <person name="Scheremetjew M."/>
            <person name="Finn R."/>
            <person name="Kale V."/>
            <person name="Holt S."/>
            <person name="Cochrane G."/>
            <person name="Meng A."/>
            <person name="Brown T."/>
            <person name="Cohen L."/>
        </authorList>
    </citation>
    <scope>NUCLEOTIDE SEQUENCE</scope>
    <source>
        <strain evidence="2">OF101</strain>
    </source>
</reference>
<evidence type="ECO:0000256" key="1">
    <source>
        <dbReference type="SAM" id="MobiDB-lite"/>
    </source>
</evidence>
<accession>A0A7S1ML56</accession>
<feature type="compositionally biased region" description="Low complexity" evidence="1">
    <location>
        <begin position="148"/>
        <end position="160"/>
    </location>
</feature>
<organism evidence="2">
    <name type="scientific">Alexandrium catenella</name>
    <name type="common">Red tide dinoflagellate</name>
    <name type="synonym">Gonyaulax catenella</name>
    <dbReference type="NCBI Taxonomy" id="2925"/>
    <lineage>
        <taxon>Eukaryota</taxon>
        <taxon>Sar</taxon>
        <taxon>Alveolata</taxon>
        <taxon>Dinophyceae</taxon>
        <taxon>Gonyaulacales</taxon>
        <taxon>Pyrocystaceae</taxon>
        <taxon>Alexandrium</taxon>
    </lineage>
</organism>
<protein>
    <submittedName>
        <fullName evidence="2">Uncharacterized protein</fullName>
    </submittedName>
</protein>
<feature type="compositionally biased region" description="Basic and acidic residues" evidence="1">
    <location>
        <begin position="131"/>
        <end position="144"/>
    </location>
</feature>
<name>A0A7S1ML56_ALECA</name>